<evidence type="ECO:0000313" key="3">
    <source>
        <dbReference type="Proteomes" id="UP000198601"/>
    </source>
</evidence>
<dbReference type="GO" id="GO:0003824">
    <property type="term" value="F:catalytic activity"/>
    <property type="evidence" value="ECO:0007669"/>
    <property type="project" value="UniProtKB-ARBA"/>
</dbReference>
<accession>A0A1G4QKJ3</accession>
<sequence length="273" mass="30711">MIFATDLDKTLIYSKNSMDDIVPEEELIPVEENGGAYTSFMTKRAITQLSEIEKSAFIVPVTTRTITQYKRVFYFNKVLNLRYAITTNGGNILIDGSPDEEWSALVQTALRTSADHLEVKAMYDQISSPEWALRGWLCDGLFYTMIIDPEKTPFERLDQFRETIHHMGWVLSVQGRKVYLVPARVTKGEAMLHLSKRLGSKFIAASGDSLLDASLLAIADYAIAPGHGELFGKSSSGFIYQFTQKTGIRASEEILERVHRELQHYLAQNSSAS</sequence>
<keyword evidence="3" id="KW-1185">Reference proteome</keyword>
<dbReference type="InterPro" id="IPR006380">
    <property type="entry name" value="SPP-like_dom"/>
</dbReference>
<gene>
    <name evidence="2" type="ORF">SAMN04487970_1007118</name>
</gene>
<dbReference type="Pfam" id="PF05116">
    <property type="entry name" value="S6PP"/>
    <property type="match status" value="1"/>
</dbReference>
<name>A0A1G4QKJ3_9BACL</name>
<dbReference type="Proteomes" id="UP000198601">
    <property type="component" value="Unassembled WGS sequence"/>
</dbReference>
<proteinExistence type="predicted"/>
<protein>
    <submittedName>
        <fullName evidence="2">Hydroxymethylpyrimidine pyrophosphatase</fullName>
    </submittedName>
</protein>
<evidence type="ECO:0000259" key="1">
    <source>
        <dbReference type="Pfam" id="PF05116"/>
    </source>
</evidence>
<dbReference type="RefSeq" id="WP_090669073.1">
    <property type="nucleotide sequence ID" value="NZ_FMTT01000007.1"/>
</dbReference>
<dbReference type="AlphaFoldDB" id="A0A1G4QKJ3"/>
<dbReference type="EMBL" id="FMTT01000007">
    <property type="protein sequence ID" value="SCW44599.1"/>
    <property type="molecule type" value="Genomic_DNA"/>
</dbReference>
<feature type="domain" description="Sucrose phosphatase-like" evidence="1">
    <location>
        <begin position="2"/>
        <end position="220"/>
    </location>
</feature>
<dbReference type="Gene3D" id="3.40.50.1000">
    <property type="entry name" value="HAD superfamily/HAD-like"/>
    <property type="match status" value="2"/>
</dbReference>
<organism evidence="2 3">
    <name type="scientific">Paenibacillus tianmuensis</name>
    <dbReference type="NCBI Taxonomy" id="624147"/>
    <lineage>
        <taxon>Bacteria</taxon>
        <taxon>Bacillati</taxon>
        <taxon>Bacillota</taxon>
        <taxon>Bacilli</taxon>
        <taxon>Bacillales</taxon>
        <taxon>Paenibacillaceae</taxon>
        <taxon>Paenibacillus</taxon>
    </lineage>
</organism>
<evidence type="ECO:0000313" key="2">
    <source>
        <dbReference type="EMBL" id="SCW44599.1"/>
    </source>
</evidence>
<dbReference type="InterPro" id="IPR036412">
    <property type="entry name" value="HAD-like_sf"/>
</dbReference>
<reference evidence="3" key="1">
    <citation type="submission" date="2016-10" db="EMBL/GenBank/DDBJ databases">
        <authorList>
            <person name="Varghese N."/>
            <person name="Submissions S."/>
        </authorList>
    </citation>
    <scope>NUCLEOTIDE SEQUENCE [LARGE SCALE GENOMIC DNA]</scope>
    <source>
        <strain evidence="3">CGMCC 1.8946</strain>
    </source>
</reference>
<dbReference type="STRING" id="624147.SAMN04487970_1007118"/>
<dbReference type="SUPFAM" id="SSF56784">
    <property type="entry name" value="HAD-like"/>
    <property type="match status" value="1"/>
</dbReference>
<dbReference type="InterPro" id="IPR024197">
    <property type="entry name" value="TPP-like"/>
</dbReference>
<dbReference type="PIRSF" id="PIRSF030802">
    <property type="entry name" value="UCP030802"/>
    <property type="match status" value="1"/>
</dbReference>
<dbReference type="InterPro" id="IPR023214">
    <property type="entry name" value="HAD_sf"/>
</dbReference>